<dbReference type="RefSeq" id="WP_018063188.1">
    <property type="nucleotide sequence ID" value="NZ_AQWH01000002.1"/>
</dbReference>
<dbReference type="eggNOG" id="ENOG502ZIKQ">
    <property type="taxonomic scope" value="Bacteria"/>
</dbReference>
<dbReference type="KEGG" id="mmed:Mame_02874"/>
<sequence>MAVTITQQNGFSNDLLGYFNSWSDNYTYYDHGFFNPASGSTYTQWGAGTEYDPTDPGDTPTSSVILNGDDFTYSTGRFSGEIESLNFGEGIHYDGGSSEYVQTDELLIDVSSVNVGSSSTFTYAIYVLSNYGSFESQTVFGTNFPGMYDFFAEQGTEQIGTAGADTQSSFGGDDTLTGGSGNDTFRFVLDDTGASAIGNDTITDFDAANEVIWFGLNDTAYDSDAEIINAASDTVDGAYIDLGAYGSVTLAGVSVSELSGSNFDFA</sequence>
<dbReference type="InterPro" id="IPR011049">
    <property type="entry name" value="Serralysin-like_metalloprot_C"/>
</dbReference>
<accession>A0A1U9Z3C4</accession>
<dbReference type="InterPro" id="IPR036912">
    <property type="entry name" value="HasA_haem-bd_sf"/>
</dbReference>
<dbReference type="Proteomes" id="UP000191135">
    <property type="component" value="Chromosome"/>
</dbReference>
<gene>
    <name evidence="1" type="ORF">Mame_02874</name>
</gene>
<proteinExistence type="predicted"/>
<dbReference type="STRING" id="1122214.Mame_02874"/>
<evidence type="ECO:0000313" key="1">
    <source>
        <dbReference type="EMBL" id="AQZ52197.1"/>
    </source>
</evidence>
<protein>
    <submittedName>
        <fullName evidence="1">Uncharacterized protein</fullName>
    </submittedName>
</protein>
<dbReference type="SUPFAM" id="SSF51120">
    <property type="entry name" value="beta-Roll"/>
    <property type="match status" value="1"/>
</dbReference>
<dbReference type="AlphaFoldDB" id="A0A1U9Z3C4"/>
<dbReference type="EMBL" id="CP020330">
    <property type="protein sequence ID" value="AQZ52197.1"/>
    <property type="molecule type" value="Genomic_DNA"/>
</dbReference>
<dbReference type="OrthoDB" id="30037at2"/>
<reference evidence="1 2" key="1">
    <citation type="submission" date="2017-03" db="EMBL/GenBank/DDBJ databases">
        <title>Foreign affairs: Plasmid Transfer between Roseobacters and Rhizobia.</title>
        <authorList>
            <person name="Bartling P."/>
            <person name="Bunk B."/>
            <person name="Overmann J."/>
            <person name="Brinkmann H."/>
            <person name="Petersen J."/>
        </authorList>
    </citation>
    <scope>NUCLEOTIDE SEQUENCE [LARGE SCALE GENOMIC DNA]</scope>
    <source>
        <strain evidence="1 2">MACL11</strain>
    </source>
</reference>
<keyword evidence="2" id="KW-1185">Reference proteome</keyword>
<dbReference type="Gene3D" id="3.30.1500.10">
    <property type="entry name" value="Haem-binding HasA"/>
    <property type="match status" value="1"/>
</dbReference>
<name>A0A1U9Z3C4_9HYPH</name>
<evidence type="ECO:0000313" key="2">
    <source>
        <dbReference type="Proteomes" id="UP000191135"/>
    </source>
</evidence>
<organism evidence="1 2">
    <name type="scientific">Martelella mediterranea DSM 17316</name>
    <dbReference type="NCBI Taxonomy" id="1122214"/>
    <lineage>
        <taxon>Bacteria</taxon>
        <taxon>Pseudomonadati</taxon>
        <taxon>Pseudomonadota</taxon>
        <taxon>Alphaproteobacteria</taxon>
        <taxon>Hyphomicrobiales</taxon>
        <taxon>Aurantimonadaceae</taxon>
        <taxon>Martelella</taxon>
    </lineage>
</organism>